<evidence type="ECO:0000256" key="5">
    <source>
        <dbReference type="PROSITE-ProRule" id="PRU01091"/>
    </source>
</evidence>
<dbReference type="InterPro" id="IPR019734">
    <property type="entry name" value="TPR_rpt"/>
</dbReference>
<dbReference type="RefSeq" id="WP_197004544.1">
    <property type="nucleotide sequence ID" value="NZ_BONS01000024.1"/>
</dbReference>
<gene>
    <name evidence="8" type="ORF">IW245_003908</name>
</gene>
<dbReference type="Pfam" id="PF13424">
    <property type="entry name" value="TPR_12"/>
    <property type="match status" value="2"/>
</dbReference>
<proteinExistence type="inferred from homology"/>
<dbReference type="SMART" id="SM00862">
    <property type="entry name" value="Trans_reg_C"/>
    <property type="match status" value="1"/>
</dbReference>
<comment type="caution">
    <text evidence="8">The sequence shown here is derived from an EMBL/GenBank/DDBJ whole genome shotgun (WGS) entry which is preliminary data.</text>
</comment>
<comment type="similarity">
    <text evidence="1">Belongs to the AfsR/DnrI/RedD regulatory family.</text>
</comment>
<dbReference type="InterPro" id="IPR016032">
    <property type="entry name" value="Sig_transdc_resp-reg_C-effctor"/>
</dbReference>
<dbReference type="SMART" id="SM00028">
    <property type="entry name" value="TPR"/>
    <property type="match status" value="6"/>
</dbReference>
<feature type="region of interest" description="Disordered" evidence="6">
    <location>
        <begin position="991"/>
        <end position="1032"/>
    </location>
</feature>
<evidence type="ECO:0000256" key="4">
    <source>
        <dbReference type="ARBA" id="ARBA00023163"/>
    </source>
</evidence>
<evidence type="ECO:0000313" key="9">
    <source>
        <dbReference type="Proteomes" id="UP000622552"/>
    </source>
</evidence>
<dbReference type="Gene3D" id="3.40.50.300">
    <property type="entry name" value="P-loop containing nucleotide triphosphate hydrolases"/>
    <property type="match status" value="1"/>
</dbReference>
<dbReference type="Pfam" id="PF03704">
    <property type="entry name" value="BTAD"/>
    <property type="match status" value="1"/>
</dbReference>
<dbReference type="PANTHER" id="PTHR35807:SF1">
    <property type="entry name" value="TRANSCRIPTIONAL REGULATOR REDD"/>
    <property type="match status" value="1"/>
</dbReference>
<dbReference type="InterPro" id="IPR036388">
    <property type="entry name" value="WH-like_DNA-bd_sf"/>
</dbReference>
<dbReference type="InterPro" id="IPR027417">
    <property type="entry name" value="P-loop_NTPase"/>
</dbReference>
<dbReference type="SMART" id="SM01043">
    <property type="entry name" value="BTAD"/>
    <property type="match status" value="1"/>
</dbReference>
<accession>A0A8J7GS78</accession>
<feature type="domain" description="OmpR/PhoB-type" evidence="7">
    <location>
        <begin position="1"/>
        <end position="90"/>
    </location>
</feature>
<dbReference type="PROSITE" id="PS51755">
    <property type="entry name" value="OMPR_PHOB"/>
    <property type="match status" value="1"/>
</dbReference>
<name>A0A8J7GS78_9ACTN</name>
<feature type="DNA-binding region" description="OmpR/PhoB-type" evidence="5">
    <location>
        <begin position="1"/>
        <end position="90"/>
    </location>
</feature>
<dbReference type="InterPro" id="IPR001867">
    <property type="entry name" value="OmpR/PhoB-type_DNA-bd"/>
</dbReference>
<dbReference type="EMBL" id="JADOUF010000001">
    <property type="protein sequence ID" value="MBG6137714.1"/>
    <property type="molecule type" value="Genomic_DNA"/>
</dbReference>
<reference evidence="8" key="1">
    <citation type="submission" date="2020-11" db="EMBL/GenBank/DDBJ databases">
        <title>Sequencing the genomes of 1000 actinobacteria strains.</title>
        <authorList>
            <person name="Klenk H.-P."/>
        </authorList>
    </citation>
    <scope>NUCLEOTIDE SEQUENCE</scope>
    <source>
        <strain evidence="8">DSM 45356</strain>
    </source>
</reference>
<keyword evidence="9" id="KW-1185">Reference proteome</keyword>
<dbReference type="Proteomes" id="UP000622552">
    <property type="component" value="Unassembled WGS sequence"/>
</dbReference>
<protein>
    <submittedName>
        <fullName evidence="8">DNA-binding SARP family transcriptional activator/RecA/RadA recombinase</fullName>
    </submittedName>
</protein>
<evidence type="ECO:0000259" key="7">
    <source>
        <dbReference type="PROSITE" id="PS51755"/>
    </source>
</evidence>
<keyword evidence="3 5" id="KW-0238">DNA-binding</keyword>
<dbReference type="GO" id="GO:0043531">
    <property type="term" value="F:ADP binding"/>
    <property type="evidence" value="ECO:0007669"/>
    <property type="project" value="InterPro"/>
</dbReference>
<evidence type="ECO:0000256" key="3">
    <source>
        <dbReference type="ARBA" id="ARBA00023125"/>
    </source>
</evidence>
<dbReference type="GO" id="GO:0000160">
    <property type="term" value="P:phosphorelay signal transduction system"/>
    <property type="evidence" value="ECO:0007669"/>
    <property type="project" value="InterPro"/>
</dbReference>
<evidence type="ECO:0000256" key="6">
    <source>
        <dbReference type="SAM" id="MobiDB-lite"/>
    </source>
</evidence>
<dbReference type="Gene3D" id="1.10.8.430">
    <property type="entry name" value="Helical domain of apoptotic protease-activating factors"/>
    <property type="match status" value="1"/>
</dbReference>
<keyword evidence="2" id="KW-0805">Transcription regulation</keyword>
<dbReference type="InterPro" id="IPR011990">
    <property type="entry name" value="TPR-like_helical_dom_sf"/>
</dbReference>
<dbReference type="InterPro" id="IPR051677">
    <property type="entry name" value="AfsR-DnrI-RedD_regulator"/>
</dbReference>
<evidence type="ECO:0000313" key="8">
    <source>
        <dbReference type="EMBL" id="MBG6137714.1"/>
    </source>
</evidence>
<dbReference type="SUPFAM" id="SSF48452">
    <property type="entry name" value="TPR-like"/>
    <property type="match status" value="2"/>
</dbReference>
<dbReference type="Pfam" id="PF00486">
    <property type="entry name" value="Trans_reg_C"/>
    <property type="match status" value="1"/>
</dbReference>
<dbReference type="AlphaFoldDB" id="A0A8J7GS78"/>
<dbReference type="GO" id="GO:0006355">
    <property type="term" value="P:regulation of DNA-templated transcription"/>
    <property type="evidence" value="ECO:0007669"/>
    <property type="project" value="InterPro"/>
</dbReference>
<evidence type="ECO:0000256" key="1">
    <source>
        <dbReference type="ARBA" id="ARBA00005820"/>
    </source>
</evidence>
<dbReference type="InterPro" id="IPR042197">
    <property type="entry name" value="Apaf_helical"/>
</dbReference>
<keyword evidence="4" id="KW-0804">Transcription</keyword>
<dbReference type="SUPFAM" id="SSF52540">
    <property type="entry name" value="P-loop containing nucleoside triphosphate hydrolases"/>
    <property type="match status" value="1"/>
</dbReference>
<dbReference type="GO" id="GO:0003677">
    <property type="term" value="F:DNA binding"/>
    <property type="evidence" value="ECO:0007669"/>
    <property type="project" value="UniProtKB-UniRule"/>
</dbReference>
<dbReference type="Gene3D" id="1.25.40.10">
    <property type="entry name" value="Tetratricopeptide repeat domain"/>
    <property type="match status" value="2"/>
</dbReference>
<dbReference type="CDD" id="cd15831">
    <property type="entry name" value="BTAD"/>
    <property type="match status" value="1"/>
</dbReference>
<dbReference type="PANTHER" id="PTHR35807">
    <property type="entry name" value="TRANSCRIPTIONAL REGULATOR REDD-RELATED"/>
    <property type="match status" value="1"/>
</dbReference>
<dbReference type="Gene3D" id="1.10.10.10">
    <property type="entry name" value="Winged helix-like DNA-binding domain superfamily/Winged helix DNA-binding domain"/>
    <property type="match status" value="1"/>
</dbReference>
<dbReference type="SUPFAM" id="SSF46894">
    <property type="entry name" value="C-terminal effector domain of the bipartite response regulators"/>
    <property type="match status" value="1"/>
</dbReference>
<dbReference type="PRINTS" id="PR00364">
    <property type="entry name" value="DISEASERSIST"/>
</dbReference>
<evidence type="ECO:0000256" key="2">
    <source>
        <dbReference type="ARBA" id="ARBA00023015"/>
    </source>
</evidence>
<sequence length="1032" mass="110898">MQVRVLGPLEVLVGGVPVPLGGRRPQVILAMLALEANRVVPVDRLVDAVWDEHPPSTARGQVQICVSALRRALGLPDAIGTRPPGYVLAIGDQQLDAHVFEESLAVARMLADADRPAEAADRLRAGLALWRGPALAGVDGRLLRTATTRLEESRLTATEERIRLDLALGRHDELVGELFELVAAEPLRERPHAHLMTALYRTGRPAEALEAFRRARAVFVEELGIEPGEELRRLEHAILSADPALDPPAVARAVVALPGPSAAPRQLPSDIADFLGRSRSIGLAADVLSGAGAPAVPVLAITGPGGVGKSALAVHLAHRAQADFPDGQLYADLRGVCAPVGPAEILARFLRALGVPGPAVPDGLAERAELYRTKVAGRRILIVLDDAASEEQVMPLLPGSASAAVLVTARGRLAGLPGARHLALGVLDRDTALGMLARIVGVERVAAEPRAAAALVELCGGLPLALRIAGARLASRPHWRIGRLLDRLRDETRRLDELEHGSLGIRASISLSYEGLTPPAQRLLRRLALLDAPDVAGWVGAALLDIGVEEAEDLLELLVDAQLLEVVGGARYRFHDLIRVFARERALAEEPVDEVLGRAFGAWLGLAESAHRREYGGDYTVLHGPAPRWSLPAATADDLLADPVAWFDAERAGLVCAVRQSCAHGWADLAWDLAMTSVTLFEAKSYFDDWRECAEGALAACRAVGERRGAAAMLHTLGALHVFQRDFADADTLIGGALRTFEECGDTHGRALVLRNLAYLDRMRSQPEAAGARYADALAGLRAAGDLIGQAHVLSNMAGMRLDAGEPEAARDLLEESLAICRDVGSRRVEAQVRHRLGEVALFLGDLDRAAQDFHWVLRIVRHAGDRIGEAYALYGLGMVRSREGRYEQAEASLSQARLIAEAVDERLVVGRVLHALGELEARQFRHEPAIERLAEARELFRAIPAVIWEARSLLSMGEVYAGAGDLASSERSYDEVVELLSGVDSAEAERVRSRLAGRPAPQSRPAPPGHPAPPRPLLLHPPGDLRARLRR</sequence>
<dbReference type="InterPro" id="IPR005158">
    <property type="entry name" value="BTAD"/>
</dbReference>
<organism evidence="8 9">
    <name type="scientific">Longispora fulva</name>
    <dbReference type="NCBI Taxonomy" id="619741"/>
    <lineage>
        <taxon>Bacteria</taxon>
        <taxon>Bacillati</taxon>
        <taxon>Actinomycetota</taxon>
        <taxon>Actinomycetes</taxon>
        <taxon>Micromonosporales</taxon>
        <taxon>Micromonosporaceae</taxon>
        <taxon>Longispora</taxon>
    </lineage>
</organism>
<feature type="compositionally biased region" description="Pro residues" evidence="6">
    <location>
        <begin position="1003"/>
        <end position="1017"/>
    </location>
</feature>